<dbReference type="InterPro" id="IPR023845">
    <property type="entry name" value="DUF3817_TM"/>
</dbReference>
<gene>
    <name evidence="8" type="ORF">AERYTH_00230</name>
</gene>
<evidence type="ECO:0000313" key="8">
    <source>
        <dbReference type="EMBL" id="ALX03235.1"/>
    </source>
</evidence>
<dbReference type="PATRIC" id="fig|2041.4.peg.45"/>
<dbReference type="EMBL" id="CP011502">
    <property type="protein sequence ID" value="ALX03235.1"/>
    <property type="molecule type" value="Genomic_DNA"/>
</dbReference>
<keyword evidence="2" id="KW-1003">Cell membrane</keyword>
<evidence type="ECO:0000256" key="1">
    <source>
        <dbReference type="ARBA" id="ARBA00004651"/>
    </source>
</evidence>
<keyword evidence="5 6" id="KW-0472">Membrane</keyword>
<dbReference type="OrthoDB" id="9342687at2"/>
<dbReference type="Pfam" id="PF12823">
    <property type="entry name" value="DUF3817"/>
    <property type="match status" value="1"/>
</dbReference>
<dbReference type="PANTHER" id="PTHR40077:SF2">
    <property type="entry name" value="MEMBRANE PROTEIN"/>
    <property type="match status" value="1"/>
</dbReference>
<name>A0A0U3KDU4_9ACTN</name>
<keyword evidence="9" id="KW-1185">Reference proteome</keyword>
<dbReference type="PANTHER" id="PTHR40077">
    <property type="entry name" value="MEMBRANE PROTEIN-RELATED"/>
    <property type="match status" value="1"/>
</dbReference>
<proteinExistence type="predicted"/>
<dbReference type="GO" id="GO:0005886">
    <property type="term" value="C:plasma membrane"/>
    <property type="evidence" value="ECO:0007669"/>
    <property type="project" value="UniProtKB-SubCell"/>
</dbReference>
<keyword evidence="4 6" id="KW-1133">Transmembrane helix</keyword>
<protein>
    <recommendedName>
        <fullName evidence="7">DUF3817 domain-containing protein</fullName>
    </recommendedName>
</protein>
<keyword evidence="3 6" id="KW-0812">Transmembrane</keyword>
<feature type="transmembrane region" description="Helical" evidence="6">
    <location>
        <begin position="6"/>
        <end position="32"/>
    </location>
</feature>
<accession>A0A0U3KDU4</accession>
<feature type="transmembrane region" description="Helical" evidence="6">
    <location>
        <begin position="72"/>
        <end position="93"/>
    </location>
</feature>
<evidence type="ECO:0000256" key="5">
    <source>
        <dbReference type="ARBA" id="ARBA00023136"/>
    </source>
</evidence>
<reference evidence="8 9" key="1">
    <citation type="journal article" date="1991" name="Int. J. Syst. Bacteriol.">
        <title>Description of the erythromycin-producing bacterium Arthrobacter sp. strain NRRL B-3381 as Aeromicrobium erythreum gen. nov., sp. nov.</title>
        <authorList>
            <person name="Miller E.S."/>
            <person name="Woese C.R."/>
            <person name="Brenner S."/>
        </authorList>
    </citation>
    <scope>NUCLEOTIDE SEQUENCE [LARGE SCALE GENOMIC DNA]</scope>
    <source>
        <strain evidence="8 9">AR18</strain>
    </source>
</reference>
<feature type="domain" description="DUF3817" evidence="7">
    <location>
        <begin position="7"/>
        <end position="99"/>
    </location>
</feature>
<dbReference type="RefSeq" id="WP_067853056.1">
    <property type="nucleotide sequence ID" value="NZ_CP011502.1"/>
</dbReference>
<dbReference type="Proteomes" id="UP000067689">
    <property type="component" value="Chromosome"/>
</dbReference>
<organism evidence="8 9">
    <name type="scientific">Aeromicrobium erythreum</name>
    <dbReference type="NCBI Taxonomy" id="2041"/>
    <lineage>
        <taxon>Bacteria</taxon>
        <taxon>Bacillati</taxon>
        <taxon>Actinomycetota</taxon>
        <taxon>Actinomycetes</taxon>
        <taxon>Propionibacteriales</taxon>
        <taxon>Nocardioidaceae</taxon>
        <taxon>Aeromicrobium</taxon>
    </lineage>
</organism>
<evidence type="ECO:0000256" key="2">
    <source>
        <dbReference type="ARBA" id="ARBA00022475"/>
    </source>
</evidence>
<evidence type="ECO:0000313" key="9">
    <source>
        <dbReference type="Proteomes" id="UP000067689"/>
    </source>
</evidence>
<sequence length="112" mass="12817">MSRIAVAYRVLAWVVGVNLLVVFAGFFGKIFTDEGSWWNRHQDVFLVIDQVHGFLFMALLVLVAILASRHRWSPTFTITTMLLATIPFVSFWAERRTTRVLRAEHDGLAAPR</sequence>
<evidence type="ECO:0000256" key="6">
    <source>
        <dbReference type="SAM" id="Phobius"/>
    </source>
</evidence>
<comment type="subcellular location">
    <subcellularLocation>
        <location evidence="1">Cell membrane</location>
        <topology evidence="1">Multi-pass membrane protein</topology>
    </subcellularLocation>
</comment>
<evidence type="ECO:0000256" key="3">
    <source>
        <dbReference type="ARBA" id="ARBA00022692"/>
    </source>
</evidence>
<dbReference type="KEGG" id="aer:AERYTH_00230"/>
<dbReference type="AlphaFoldDB" id="A0A0U3KDU4"/>
<evidence type="ECO:0000259" key="7">
    <source>
        <dbReference type="Pfam" id="PF12823"/>
    </source>
</evidence>
<feature type="transmembrane region" description="Helical" evidence="6">
    <location>
        <begin position="44"/>
        <end position="66"/>
    </location>
</feature>
<evidence type="ECO:0000256" key="4">
    <source>
        <dbReference type="ARBA" id="ARBA00022989"/>
    </source>
</evidence>
<dbReference type="STRING" id="2041.AERYTH_00230"/>
<dbReference type="NCBIfam" id="TIGR03954">
    <property type="entry name" value="integ_memb_HG"/>
    <property type="match status" value="1"/>
</dbReference>